<dbReference type="InterPro" id="IPR051782">
    <property type="entry name" value="ABC_Transporter_VariousFunc"/>
</dbReference>
<comment type="caution">
    <text evidence="4">The sequence shown here is derived from an EMBL/GenBank/DDBJ whole genome shotgun (WGS) entry which is preliminary data.</text>
</comment>
<dbReference type="SUPFAM" id="SSF52540">
    <property type="entry name" value="P-loop containing nucleoside triphosphate hydrolases"/>
    <property type="match status" value="1"/>
</dbReference>
<protein>
    <recommendedName>
        <fullName evidence="5">ABC transporter ATP-binding protein</fullName>
    </recommendedName>
</protein>
<reference evidence="4" key="1">
    <citation type="journal article" date="2014" name="Front. Microbiol.">
        <title>High frequency of phylogenetically diverse reductive dehalogenase-homologous genes in deep subseafloor sedimentary metagenomes.</title>
        <authorList>
            <person name="Kawai M."/>
            <person name="Futagami T."/>
            <person name="Toyoda A."/>
            <person name="Takaki Y."/>
            <person name="Nishi S."/>
            <person name="Hori S."/>
            <person name="Arai W."/>
            <person name="Tsubouchi T."/>
            <person name="Morono Y."/>
            <person name="Uchiyama I."/>
            <person name="Ito T."/>
            <person name="Fujiyama A."/>
            <person name="Inagaki F."/>
            <person name="Takami H."/>
        </authorList>
    </citation>
    <scope>NUCLEOTIDE SEQUENCE</scope>
    <source>
        <strain evidence="4">Expedition CK06-06</strain>
    </source>
</reference>
<keyword evidence="1" id="KW-0813">Transport</keyword>
<dbReference type="PANTHER" id="PTHR42939">
    <property type="entry name" value="ABC TRANSPORTER ATP-BINDING PROTEIN ALBC-RELATED"/>
    <property type="match status" value="1"/>
</dbReference>
<dbReference type="EMBL" id="BART01016846">
    <property type="protein sequence ID" value="GAG86915.1"/>
    <property type="molecule type" value="Genomic_DNA"/>
</dbReference>
<dbReference type="Gene3D" id="3.40.50.300">
    <property type="entry name" value="P-loop containing nucleotide triphosphate hydrolases"/>
    <property type="match status" value="1"/>
</dbReference>
<evidence type="ECO:0000256" key="1">
    <source>
        <dbReference type="ARBA" id="ARBA00022448"/>
    </source>
</evidence>
<dbReference type="GO" id="GO:0005524">
    <property type="term" value="F:ATP binding"/>
    <property type="evidence" value="ECO:0007669"/>
    <property type="project" value="UniProtKB-KW"/>
</dbReference>
<sequence length="80" mass="8733">LTVFMSTHTLEVAEELCDRIGIIQKGELLAEGTVAELKELAGQEDSRLESIFLHLTGAETESTEDIGFINQKNSSIPQSV</sequence>
<gene>
    <name evidence="4" type="ORF">S01H4_32270</name>
</gene>
<evidence type="ECO:0000313" key="4">
    <source>
        <dbReference type="EMBL" id="GAG86915.1"/>
    </source>
</evidence>
<name>X1AVZ7_9ZZZZ</name>
<keyword evidence="3" id="KW-0067">ATP-binding</keyword>
<keyword evidence="2" id="KW-0547">Nucleotide-binding</keyword>
<dbReference type="PANTHER" id="PTHR42939:SF1">
    <property type="entry name" value="ABC TRANSPORTER ATP-BINDING PROTEIN ALBC-RELATED"/>
    <property type="match status" value="1"/>
</dbReference>
<feature type="non-terminal residue" evidence="4">
    <location>
        <position position="1"/>
    </location>
</feature>
<dbReference type="InterPro" id="IPR027417">
    <property type="entry name" value="P-loop_NTPase"/>
</dbReference>
<accession>X1AVZ7</accession>
<organism evidence="4">
    <name type="scientific">marine sediment metagenome</name>
    <dbReference type="NCBI Taxonomy" id="412755"/>
    <lineage>
        <taxon>unclassified sequences</taxon>
        <taxon>metagenomes</taxon>
        <taxon>ecological metagenomes</taxon>
    </lineage>
</organism>
<evidence type="ECO:0000256" key="3">
    <source>
        <dbReference type="ARBA" id="ARBA00022840"/>
    </source>
</evidence>
<dbReference type="AlphaFoldDB" id="X1AVZ7"/>
<evidence type="ECO:0008006" key="5">
    <source>
        <dbReference type="Google" id="ProtNLM"/>
    </source>
</evidence>
<evidence type="ECO:0000256" key="2">
    <source>
        <dbReference type="ARBA" id="ARBA00022741"/>
    </source>
</evidence>
<proteinExistence type="predicted"/>